<organism evidence="2 3">
    <name type="scientific">Alcanivorax dieselolei (strain DSM 16502 / CGMCC 1.3690 / MCCC 1A00001 / B-5)</name>
    <name type="common">Alloalcanivorax dieselolei</name>
    <dbReference type="NCBI Taxonomy" id="930169"/>
    <lineage>
        <taxon>Bacteria</taxon>
        <taxon>Pseudomonadati</taxon>
        <taxon>Pseudomonadota</taxon>
        <taxon>Gammaproteobacteria</taxon>
        <taxon>Oceanospirillales</taxon>
        <taxon>Alcanivoracaceae</taxon>
        <taxon>Alloalcanivorax</taxon>
    </lineage>
</organism>
<dbReference type="OrthoDB" id="6307929at2"/>
<keyword evidence="1" id="KW-0812">Transmembrane</keyword>
<dbReference type="Pfam" id="PF03929">
    <property type="entry name" value="PepSY_TM"/>
    <property type="match status" value="1"/>
</dbReference>
<dbReference type="Proteomes" id="UP000006286">
    <property type="component" value="Chromosome"/>
</dbReference>
<dbReference type="EMBL" id="CP003466">
    <property type="protein sequence ID" value="AFT70926.1"/>
    <property type="molecule type" value="Genomic_DNA"/>
</dbReference>
<reference evidence="2 3" key="1">
    <citation type="journal article" date="2012" name="J. Bacteriol.">
        <title>Complete genome sequence of Alcanivorax dieselolei type strain B5.</title>
        <authorList>
            <person name="Lai Q."/>
            <person name="Li W."/>
            <person name="Shao Z."/>
        </authorList>
    </citation>
    <scope>NUCLEOTIDE SEQUENCE [LARGE SCALE GENOMIC DNA]</scope>
    <source>
        <strain evidence="3">DSM 16502 / CGMCC 1.3690 / B-5</strain>
    </source>
</reference>
<proteinExistence type="predicted"/>
<dbReference type="InterPro" id="IPR005625">
    <property type="entry name" value="PepSY-ass_TM"/>
</dbReference>
<name>K0CH16_ALCDB</name>
<dbReference type="PANTHER" id="PTHR34219:SF3">
    <property type="entry name" value="BLL7967 PROTEIN"/>
    <property type="match status" value="1"/>
</dbReference>
<feature type="transmembrane region" description="Helical" evidence="1">
    <location>
        <begin position="335"/>
        <end position="356"/>
    </location>
</feature>
<gene>
    <name evidence="2" type="ordered locus">B5T_02656</name>
</gene>
<feature type="transmembrane region" description="Helical" evidence="1">
    <location>
        <begin position="136"/>
        <end position="165"/>
    </location>
</feature>
<protein>
    <submittedName>
        <fullName evidence="2">PepSY-associated TM helix</fullName>
    </submittedName>
</protein>
<sequence length="378" mass="42434">MTSRAFRIWSFVHKWTSLVATVFMLMLCLTGLPLIFHHEIEHLTLPELETLPEDHTAVPVQSIIDRADRNRPDEHVLYAFFDDEDPLVIVATGASPMSAPETFHYQTFDLRNGRQLQVAQPTEGFMYVMRRLHVDLFAALPGMLFLGLMGLLVMIAIVSGVVLYAPFMRKQPFATVRTQRSRRLRWLDLHNLLGIVTVVWLAVVTLTGMINTLAVPIERMWQASELAAMSASHRDRPVPEHYAAADRVTGEVRAAFPNSHLLTLAFPGTPFASPHHYGVYLVGNTPVTSRVLTPVLADAASGEITATRAMPWYAQTLFLSQPLHFGDYGGLPLKLLWTVLDLITIVVLVSGLYLWLGKRRGNKRATEEEPDYLLEDTA</sequence>
<feature type="transmembrane region" description="Helical" evidence="1">
    <location>
        <begin position="12"/>
        <end position="36"/>
    </location>
</feature>
<keyword evidence="1" id="KW-0472">Membrane</keyword>
<evidence type="ECO:0000313" key="3">
    <source>
        <dbReference type="Proteomes" id="UP000006286"/>
    </source>
</evidence>
<dbReference type="eggNOG" id="COG3182">
    <property type="taxonomic scope" value="Bacteria"/>
</dbReference>
<evidence type="ECO:0000313" key="2">
    <source>
        <dbReference type="EMBL" id="AFT70926.1"/>
    </source>
</evidence>
<dbReference type="PATRIC" id="fig|930169.3.peg.2623"/>
<feature type="transmembrane region" description="Helical" evidence="1">
    <location>
        <begin position="186"/>
        <end position="210"/>
    </location>
</feature>
<dbReference type="RefSeq" id="WP_014994992.1">
    <property type="nucleotide sequence ID" value="NC_018691.1"/>
</dbReference>
<dbReference type="KEGG" id="adi:B5T_02656"/>
<keyword evidence="1" id="KW-1133">Transmembrane helix</keyword>
<dbReference type="STRING" id="930169.B5T_02656"/>
<dbReference type="PANTHER" id="PTHR34219">
    <property type="entry name" value="IRON-REGULATED INNER MEMBRANE PROTEIN-RELATED"/>
    <property type="match status" value="1"/>
</dbReference>
<keyword evidence="3" id="KW-1185">Reference proteome</keyword>
<dbReference type="HOGENOM" id="CLU_031962_0_0_6"/>
<dbReference type="AlphaFoldDB" id="K0CH16"/>
<accession>K0CH16</accession>
<evidence type="ECO:0000256" key="1">
    <source>
        <dbReference type="SAM" id="Phobius"/>
    </source>
</evidence>